<accession>A0A6I6GWC9</accession>
<dbReference type="RefSeq" id="WP_157476231.1">
    <property type="nucleotide sequence ID" value="NZ_CP046566.1"/>
</dbReference>
<dbReference type="Proteomes" id="UP000426027">
    <property type="component" value="Chromosome"/>
</dbReference>
<reference evidence="1 2" key="1">
    <citation type="submission" date="2019-11" db="EMBL/GenBank/DDBJ databases">
        <authorList>
            <person name="Im W.T."/>
        </authorList>
    </citation>
    <scope>NUCLEOTIDE SEQUENCE [LARGE SCALE GENOMIC DNA]</scope>
    <source>
        <strain evidence="1 2">SB-02</strain>
    </source>
</reference>
<gene>
    <name evidence="1" type="ORF">GLV81_01560</name>
</gene>
<keyword evidence="2" id="KW-1185">Reference proteome</keyword>
<dbReference type="KEGG" id="fls:GLV81_01560"/>
<proteinExistence type="predicted"/>
<name>A0A6I6GWC9_9BACT</name>
<dbReference type="Pfam" id="PF04245">
    <property type="entry name" value="NA37"/>
    <property type="match status" value="1"/>
</dbReference>
<sequence>MQPTDQIHIHQAIVHKVGNMARGEKLTLSENKLTLNDELVRQLLVKYFLQHFNEHEQYKFTHHSSLGLNEVYTYCKHIFNDQNTFVAESRHIAQLLYQVSTHARIKEGELYVVHLQRLPFEQEEVDALILVKSESRNTFLKLLQHGKNLEIVAEEGLNMQKPDKACLIFKTAEADGYRVCIIDNTNKQQDAQYWLTDFLQLTPVADNYHHTNEVLSMCKQFVTEALPAQFDITKGQQIDIMHRSLDYFKENEHFDMQQFTQEVIAVPEMVDQFQEFKDNYEKARHVQFEDEFDIHLAAVKKQSKVFKSVLKLDKNFHIYIHGRRDLIERGYDETTGKHYYKVYFDEEA</sequence>
<dbReference type="EMBL" id="CP046566">
    <property type="protein sequence ID" value="QGW26961.1"/>
    <property type="molecule type" value="Genomic_DNA"/>
</dbReference>
<protein>
    <submittedName>
        <fullName evidence="1">Nucleoid-associated protein</fullName>
    </submittedName>
</protein>
<dbReference type="InterPro" id="IPR007358">
    <property type="entry name" value="Nucleoid_associated_NdpA"/>
</dbReference>
<dbReference type="GO" id="GO:0009295">
    <property type="term" value="C:nucleoid"/>
    <property type="evidence" value="ECO:0007669"/>
    <property type="project" value="InterPro"/>
</dbReference>
<dbReference type="AlphaFoldDB" id="A0A6I6GWC9"/>
<organism evidence="1 2">
    <name type="scientific">Phnomibacter ginsenosidimutans</name>
    <dbReference type="NCBI Taxonomy" id="2676868"/>
    <lineage>
        <taxon>Bacteria</taxon>
        <taxon>Pseudomonadati</taxon>
        <taxon>Bacteroidota</taxon>
        <taxon>Chitinophagia</taxon>
        <taxon>Chitinophagales</taxon>
        <taxon>Chitinophagaceae</taxon>
        <taxon>Phnomibacter</taxon>
    </lineage>
</organism>
<evidence type="ECO:0000313" key="2">
    <source>
        <dbReference type="Proteomes" id="UP000426027"/>
    </source>
</evidence>
<evidence type="ECO:0000313" key="1">
    <source>
        <dbReference type="EMBL" id="QGW26961.1"/>
    </source>
</evidence>